<evidence type="ECO:0000313" key="3">
    <source>
        <dbReference type="EnsemblMetazoa" id="GAUT001715-PA"/>
    </source>
</evidence>
<reference evidence="3" key="1">
    <citation type="submission" date="2020-05" db="UniProtKB">
        <authorList>
            <consortium name="EnsemblMetazoa"/>
        </authorList>
    </citation>
    <scope>IDENTIFICATION</scope>
    <source>
        <strain evidence="3">TTRI</strain>
    </source>
</reference>
<dbReference type="VEuPathDB" id="VectorBase:GAUT001715"/>
<name>A0A1A9UE42_GLOAU</name>
<feature type="transmembrane region" description="Helical" evidence="2">
    <location>
        <begin position="20"/>
        <end position="39"/>
    </location>
</feature>
<proteinExistence type="predicted"/>
<keyword evidence="4" id="KW-1185">Reference proteome</keyword>
<organism evidence="3 4">
    <name type="scientific">Glossina austeni</name>
    <name type="common">Savannah tsetse fly</name>
    <dbReference type="NCBI Taxonomy" id="7395"/>
    <lineage>
        <taxon>Eukaryota</taxon>
        <taxon>Metazoa</taxon>
        <taxon>Ecdysozoa</taxon>
        <taxon>Arthropoda</taxon>
        <taxon>Hexapoda</taxon>
        <taxon>Insecta</taxon>
        <taxon>Pterygota</taxon>
        <taxon>Neoptera</taxon>
        <taxon>Endopterygota</taxon>
        <taxon>Diptera</taxon>
        <taxon>Brachycera</taxon>
        <taxon>Muscomorpha</taxon>
        <taxon>Hippoboscoidea</taxon>
        <taxon>Glossinidae</taxon>
        <taxon>Glossina</taxon>
    </lineage>
</organism>
<evidence type="ECO:0000256" key="1">
    <source>
        <dbReference type="SAM" id="MobiDB-lite"/>
    </source>
</evidence>
<keyword evidence="2" id="KW-1133">Transmembrane helix</keyword>
<protein>
    <submittedName>
        <fullName evidence="3">Uncharacterized protein</fullName>
    </submittedName>
</protein>
<dbReference type="Proteomes" id="UP000078200">
    <property type="component" value="Unassembled WGS sequence"/>
</dbReference>
<dbReference type="AlphaFoldDB" id="A0A1A9UE42"/>
<accession>A0A1A9UE42</accession>
<evidence type="ECO:0000313" key="4">
    <source>
        <dbReference type="Proteomes" id="UP000078200"/>
    </source>
</evidence>
<sequence>MSQKMDTQLDGLKLVYEAPSSIFCGWMLSAASVMLMPIYGSVYESFELITNFSRRFISFKRTQRMSEEEENLPRKNNPKAEVDNQGVFEQNYPDSIVKVGAVHDD</sequence>
<keyword evidence="2" id="KW-0812">Transmembrane</keyword>
<dbReference type="EnsemblMetazoa" id="GAUT001715-RA">
    <property type="protein sequence ID" value="GAUT001715-PA"/>
    <property type="gene ID" value="GAUT001715"/>
</dbReference>
<keyword evidence="2" id="KW-0472">Membrane</keyword>
<evidence type="ECO:0000256" key="2">
    <source>
        <dbReference type="SAM" id="Phobius"/>
    </source>
</evidence>
<feature type="region of interest" description="Disordered" evidence="1">
    <location>
        <begin position="64"/>
        <end position="88"/>
    </location>
</feature>